<evidence type="ECO:0000256" key="1">
    <source>
        <dbReference type="ARBA" id="ARBA00009018"/>
    </source>
</evidence>
<dbReference type="EC" id="2.7.1.24" evidence="5 6"/>
<dbReference type="GO" id="GO:0004140">
    <property type="term" value="F:dephospho-CoA kinase activity"/>
    <property type="evidence" value="ECO:0007669"/>
    <property type="project" value="UniProtKB-UniRule"/>
</dbReference>
<keyword evidence="8" id="KW-1185">Reference proteome</keyword>
<gene>
    <name evidence="5" type="primary">coaE</name>
    <name evidence="7" type="ORF">BA724_07675</name>
</gene>
<keyword evidence="5" id="KW-0963">Cytoplasm</keyword>
<comment type="subcellular location">
    <subcellularLocation>
        <location evidence="5">Cytoplasm</location>
    </subcellularLocation>
</comment>
<keyword evidence="2 5" id="KW-0547">Nucleotide-binding</keyword>
<feature type="binding site" evidence="5">
    <location>
        <begin position="10"/>
        <end position="15"/>
    </location>
    <ligand>
        <name>ATP</name>
        <dbReference type="ChEBI" id="CHEBI:30616"/>
    </ligand>
</feature>
<keyword evidence="5 7" id="KW-0418">Kinase</keyword>
<reference evidence="7 8" key="1">
    <citation type="submission" date="2016-06" db="EMBL/GenBank/DDBJ databases">
        <title>Domibacillus iocasae genome sequencing.</title>
        <authorList>
            <person name="Verma A."/>
            <person name="Pal Y."/>
            <person name="Ojha A.K."/>
            <person name="Krishnamurthi S."/>
        </authorList>
    </citation>
    <scope>NUCLEOTIDE SEQUENCE [LARGE SCALE GENOMIC DNA]</scope>
    <source>
        <strain evidence="7 8">DSM 29979</strain>
    </source>
</reference>
<dbReference type="UniPathway" id="UPA00241">
    <property type="reaction ID" value="UER00356"/>
</dbReference>
<dbReference type="RefSeq" id="WP_069938770.1">
    <property type="nucleotide sequence ID" value="NZ_MAMP01000022.1"/>
</dbReference>
<dbReference type="FunFam" id="3.40.50.300:FF:000485">
    <property type="entry name" value="Dephospho-CoA kinase CAB5"/>
    <property type="match status" value="1"/>
</dbReference>
<dbReference type="OrthoDB" id="9812943at2"/>
<comment type="function">
    <text evidence="5">Catalyzes the phosphorylation of the 3'-hydroxyl group of dephosphocoenzyme A to form coenzyme A.</text>
</comment>
<dbReference type="HAMAP" id="MF_00376">
    <property type="entry name" value="Dephospho_CoA_kinase"/>
    <property type="match status" value="1"/>
</dbReference>
<evidence type="ECO:0000256" key="5">
    <source>
        <dbReference type="HAMAP-Rule" id="MF_00376"/>
    </source>
</evidence>
<evidence type="ECO:0000313" key="8">
    <source>
        <dbReference type="Proteomes" id="UP000095658"/>
    </source>
</evidence>
<dbReference type="GO" id="GO:0005524">
    <property type="term" value="F:ATP binding"/>
    <property type="evidence" value="ECO:0007669"/>
    <property type="project" value="UniProtKB-UniRule"/>
</dbReference>
<evidence type="ECO:0000313" key="7">
    <source>
        <dbReference type="EMBL" id="OES44165.1"/>
    </source>
</evidence>
<comment type="caution">
    <text evidence="7">The sequence shown here is derived from an EMBL/GenBank/DDBJ whole genome shotgun (WGS) entry which is preliminary data.</text>
</comment>
<evidence type="ECO:0000256" key="3">
    <source>
        <dbReference type="ARBA" id="ARBA00022840"/>
    </source>
</evidence>
<dbReference type="Pfam" id="PF01121">
    <property type="entry name" value="CoaE"/>
    <property type="match status" value="1"/>
</dbReference>
<dbReference type="InterPro" id="IPR027417">
    <property type="entry name" value="P-loop_NTPase"/>
</dbReference>
<dbReference type="InterPro" id="IPR001977">
    <property type="entry name" value="Depp_CoAkinase"/>
</dbReference>
<dbReference type="CDD" id="cd02022">
    <property type="entry name" value="DPCK"/>
    <property type="match status" value="1"/>
</dbReference>
<dbReference type="PANTHER" id="PTHR10695">
    <property type="entry name" value="DEPHOSPHO-COA KINASE-RELATED"/>
    <property type="match status" value="1"/>
</dbReference>
<sequence>MIIGLTGGIASGKSTVSQLLKEKGFTVVDADIAARAVVVPGQPALEQIVRVFGGEILAQDGTLNREKLGSIIFHDESKRKQLNEIVHPAVREWMLSEKDKAVQAGHNTIIFDIPLLFESKLTWMADRTVLVYVTPDTQLQRLMERNRYTEQEADARIQSQMPIDEKKALADDIIDNNGTIKQTIEQLDQWIARLRLRS</sequence>
<keyword evidence="4 5" id="KW-0173">Coenzyme A biosynthesis</keyword>
<dbReference type="PROSITE" id="PS51219">
    <property type="entry name" value="DPCK"/>
    <property type="match status" value="1"/>
</dbReference>
<dbReference type="SUPFAM" id="SSF52540">
    <property type="entry name" value="P-loop containing nucleoside triphosphate hydrolases"/>
    <property type="match status" value="1"/>
</dbReference>
<dbReference type="NCBIfam" id="TIGR00152">
    <property type="entry name" value="dephospho-CoA kinase"/>
    <property type="match status" value="1"/>
</dbReference>
<comment type="similarity">
    <text evidence="1 5">Belongs to the CoaE family.</text>
</comment>
<dbReference type="GO" id="GO:0005737">
    <property type="term" value="C:cytoplasm"/>
    <property type="evidence" value="ECO:0007669"/>
    <property type="project" value="UniProtKB-SubCell"/>
</dbReference>
<dbReference type="EMBL" id="MAMP01000022">
    <property type="protein sequence ID" value="OES44165.1"/>
    <property type="molecule type" value="Genomic_DNA"/>
</dbReference>
<dbReference type="Proteomes" id="UP000095658">
    <property type="component" value="Unassembled WGS sequence"/>
</dbReference>
<keyword evidence="5" id="KW-0808">Transferase</keyword>
<dbReference type="PANTHER" id="PTHR10695:SF46">
    <property type="entry name" value="BIFUNCTIONAL COENZYME A SYNTHASE-RELATED"/>
    <property type="match status" value="1"/>
</dbReference>
<keyword evidence="3 5" id="KW-0067">ATP-binding</keyword>
<dbReference type="GO" id="GO:0015937">
    <property type="term" value="P:coenzyme A biosynthetic process"/>
    <property type="evidence" value="ECO:0007669"/>
    <property type="project" value="UniProtKB-UniRule"/>
</dbReference>
<name>A0A1E7DMC9_9BACI</name>
<dbReference type="STRING" id="1714016.BA724_07675"/>
<comment type="pathway">
    <text evidence="5">Cofactor biosynthesis; coenzyme A biosynthesis; CoA from (R)-pantothenate: step 5/5.</text>
</comment>
<accession>A0A1E7DMC9</accession>
<evidence type="ECO:0000256" key="4">
    <source>
        <dbReference type="ARBA" id="ARBA00022993"/>
    </source>
</evidence>
<dbReference type="AlphaFoldDB" id="A0A1E7DMC9"/>
<evidence type="ECO:0000256" key="2">
    <source>
        <dbReference type="ARBA" id="ARBA00022741"/>
    </source>
</evidence>
<protein>
    <recommendedName>
        <fullName evidence="5 6">Dephospho-CoA kinase</fullName>
        <ecNumber evidence="5 6">2.7.1.24</ecNumber>
    </recommendedName>
    <alternativeName>
        <fullName evidence="5">Dephosphocoenzyme A kinase</fullName>
    </alternativeName>
</protein>
<proteinExistence type="inferred from homology"/>
<dbReference type="Gene3D" id="3.40.50.300">
    <property type="entry name" value="P-loop containing nucleotide triphosphate hydrolases"/>
    <property type="match status" value="1"/>
</dbReference>
<comment type="catalytic activity">
    <reaction evidence="5">
        <text>3'-dephospho-CoA + ATP = ADP + CoA + H(+)</text>
        <dbReference type="Rhea" id="RHEA:18245"/>
        <dbReference type="ChEBI" id="CHEBI:15378"/>
        <dbReference type="ChEBI" id="CHEBI:30616"/>
        <dbReference type="ChEBI" id="CHEBI:57287"/>
        <dbReference type="ChEBI" id="CHEBI:57328"/>
        <dbReference type="ChEBI" id="CHEBI:456216"/>
        <dbReference type="EC" id="2.7.1.24"/>
    </reaction>
</comment>
<organism evidence="7 8">
    <name type="scientific">Domibacillus iocasae</name>
    <dbReference type="NCBI Taxonomy" id="1714016"/>
    <lineage>
        <taxon>Bacteria</taxon>
        <taxon>Bacillati</taxon>
        <taxon>Bacillota</taxon>
        <taxon>Bacilli</taxon>
        <taxon>Bacillales</taxon>
        <taxon>Bacillaceae</taxon>
        <taxon>Domibacillus</taxon>
    </lineage>
</organism>
<evidence type="ECO:0000256" key="6">
    <source>
        <dbReference type="NCBIfam" id="TIGR00152"/>
    </source>
</evidence>